<feature type="transmembrane region" description="Helical" evidence="9">
    <location>
        <begin position="205"/>
        <end position="228"/>
    </location>
</feature>
<evidence type="ECO:0000256" key="3">
    <source>
        <dbReference type="ARBA" id="ARBA00022448"/>
    </source>
</evidence>
<comment type="similarity">
    <text evidence="2 8">Belongs to the major facilitator superfamily. Sugar transporter (TC 2.A.1.1) family.</text>
</comment>
<dbReference type="AlphaFoldDB" id="A0AAD9VWP5"/>
<evidence type="ECO:0000259" key="10">
    <source>
        <dbReference type="PROSITE" id="PS50850"/>
    </source>
</evidence>
<feature type="transmembrane region" description="Helical" evidence="9">
    <location>
        <begin position="116"/>
        <end position="136"/>
    </location>
</feature>
<dbReference type="GO" id="GO:0022857">
    <property type="term" value="F:transmembrane transporter activity"/>
    <property type="evidence" value="ECO:0007669"/>
    <property type="project" value="InterPro"/>
</dbReference>
<evidence type="ECO:0000313" key="12">
    <source>
        <dbReference type="Proteomes" id="UP001265746"/>
    </source>
</evidence>
<feature type="domain" description="Major facilitator superfamily (MFS) profile" evidence="10">
    <location>
        <begin position="49"/>
        <end position="496"/>
    </location>
</feature>
<feature type="transmembrane region" description="Helical" evidence="9">
    <location>
        <begin position="406"/>
        <end position="428"/>
    </location>
</feature>
<dbReference type="InterPro" id="IPR003663">
    <property type="entry name" value="Sugar/inositol_transpt"/>
</dbReference>
<dbReference type="FunFam" id="1.20.1250.20:FF:000073">
    <property type="entry name" value="MFS myo-inositol transporter, putative"/>
    <property type="match status" value="1"/>
</dbReference>
<dbReference type="Gene3D" id="1.20.1250.20">
    <property type="entry name" value="MFS general substrate transporter like domains"/>
    <property type="match status" value="1"/>
</dbReference>
<evidence type="ECO:0000256" key="7">
    <source>
        <dbReference type="ARBA" id="ARBA00049119"/>
    </source>
</evidence>
<sequence>MDQKESKDVDVSSHIENAETVPAQSGTLIDENLVRAENEDKITPYFIFLISVAAIAGFLFGYDTAIVGSALPMVGSDLGHVLDAQEQEIITAGTTIGAIFGALILGGLADKLGRKWSMAISDIAFTIGAVIIAASYSVAQMVVGRIILGVGVGGAAVIGPLYIAELAPTAVRGRCIGTNAFFIPFGQVVASALGAAFQAKVPYHIGWRLLFALGVVPSMVQLCLMHFLPESPRVLILRDQEDKARAALRTIYRGATEEVIEFKLRVVTHYVEATTALQRQYTVRERAMIYWTNKPYRRAIIAVSAVQAFGQLTGFNTLLYYSSTIFGLLGLKNSAAAGLIPASGNAIFLFIGMTVVDRFGRRKLLVTIIPGMIIGLFWAMISFYFLTKETGGQLDSNHQYSSALVGSVLGAIVLFTCSFGLTYSHIVWYQSEFLALEIRAAGSAIATTSCWIANLVVSVAYLSQLNSLTAAGTYGFYLALIIIGYVFVIFCYPETKGLSIDETSSIFQHGFGVKKADAMLREKIAFQKRLNAANVSAPDGGASA</sequence>
<evidence type="ECO:0000256" key="8">
    <source>
        <dbReference type="RuleBase" id="RU003346"/>
    </source>
</evidence>
<keyword evidence="5 9" id="KW-1133">Transmembrane helix</keyword>
<dbReference type="InterPro" id="IPR005829">
    <property type="entry name" value="Sugar_transporter_CS"/>
</dbReference>
<proteinExistence type="inferred from homology"/>
<feature type="transmembrane region" description="Helical" evidence="9">
    <location>
        <begin position="474"/>
        <end position="492"/>
    </location>
</feature>
<dbReference type="Pfam" id="PF00083">
    <property type="entry name" value="Sugar_tr"/>
    <property type="match status" value="1"/>
</dbReference>
<dbReference type="Proteomes" id="UP001265746">
    <property type="component" value="Unassembled WGS sequence"/>
</dbReference>
<dbReference type="EMBL" id="JAUJFL010000012">
    <property type="protein sequence ID" value="KAK2595993.1"/>
    <property type="molecule type" value="Genomic_DNA"/>
</dbReference>
<dbReference type="NCBIfam" id="TIGR00879">
    <property type="entry name" value="SP"/>
    <property type="match status" value="1"/>
</dbReference>
<evidence type="ECO:0000256" key="2">
    <source>
        <dbReference type="ARBA" id="ARBA00010992"/>
    </source>
</evidence>
<feature type="transmembrane region" description="Helical" evidence="9">
    <location>
        <begin position="440"/>
        <end position="462"/>
    </location>
</feature>
<keyword evidence="3 8" id="KW-0813">Transport</keyword>
<protein>
    <recommendedName>
        <fullName evidence="10">Major facilitator superfamily (MFS) profile domain-containing protein</fullName>
    </recommendedName>
</protein>
<feature type="transmembrane region" description="Helical" evidence="9">
    <location>
        <begin position="45"/>
        <end position="69"/>
    </location>
</feature>
<dbReference type="PANTHER" id="PTHR48020">
    <property type="entry name" value="PROTON MYO-INOSITOL COTRANSPORTER"/>
    <property type="match status" value="1"/>
</dbReference>
<accession>A0AAD9VWP5</accession>
<keyword evidence="4 9" id="KW-0812">Transmembrane</keyword>
<organism evidence="11 12">
    <name type="scientific">Phomopsis amygdali</name>
    <name type="common">Fusicoccum amygdali</name>
    <dbReference type="NCBI Taxonomy" id="1214568"/>
    <lineage>
        <taxon>Eukaryota</taxon>
        <taxon>Fungi</taxon>
        <taxon>Dikarya</taxon>
        <taxon>Ascomycota</taxon>
        <taxon>Pezizomycotina</taxon>
        <taxon>Sordariomycetes</taxon>
        <taxon>Sordariomycetidae</taxon>
        <taxon>Diaporthales</taxon>
        <taxon>Diaporthaceae</taxon>
        <taxon>Diaporthe</taxon>
    </lineage>
</organism>
<dbReference type="GO" id="GO:0015798">
    <property type="term" value="P:myo-inositol transport"/>
    <property type="evidence" value="ECO:0007669"/>
    <property type="project" value="UniProtKB-ARBA"/>
</dbReference>
<comment type="caution">
    <text evidence="11">The sequence shown here is derived from an EMBL/GenBank/DDBJ whole genome shotgun (WGS) entry which is preliminary data.</text>
</comment>
<reference evidence="11" key="1">
    <citation type="submission" date="2023-06" db="EMBL/GenBank/DDBJ databases">
        <authorList>
            <person name="Noh H."/>
        </authorList>
    </citation>
    <scope>NUCLEOTIDE SEQUENCE</scope>
    <source>
        <strain evidence="11">DUCC20226</strain>
    </source>
</reference>
<dbReference type="InterPro" id="IPR020846">
    <property type="entry name" value="MFS_dom"/>
</dbReference>
<gene>
    <name evidence="11" type="ORF">N8I77_013505</name>
</gene>
<keyword evidence="6 9" id="KW-0472">Membrane</keyword>
<evidence type="ECO:0000256" key="5">
    <source>
        <dbReference type="ARBA" id="ARBA00022989"/>
    </source>
</evidence>
<dbReference type="PRINTS" id="PR00171">
    <property type="entry name" value="SUGRTRNSPORT"/>
</dbReference>
<feature type="transmembrane region" description="Helical" evidence="9">
    <location>
        <begin position="299"/>
        <end position="322"/>
    </location>
</feature>
<dbReference type="InterPro" id="IPR050814">
    <property type="entry name" value="Myo-inositol_Transporter"/>
</dbReference>
<comment type="subcellular location">
    <subcellularLocation>
        <location evidence="1">Membrane</location>
        <topology evidence="1">Multi-pass membrane protein</topology>
    </subcellularLocation>
</comment>
<keyword evidence="12" id="KW-1185">Reference proteome</keyword>
<dbReference type="PROSITE" id="PS00216">
    <property type="entry name" value="SUGAR_TRANSPORT_1"/>
    <property type="match status" value="2"/>
</dbReference>
<dbReference type="SUPFAM" id="SSF103473">
    <property type="entry name" value="MFS general substrate transporter"/>
    <property type="match status" value="1"/>
</dbReference>
<dbReference type="GO" id="GO:0016020">
    <property type="term" value="C:membrane"/>
    <property type="evidence" value="ECO:0007669"/>
    <property type="project" value="UniProtKB-SubCell"/>
</dbReference>
<evidence type="ECO:0000256" key="9">
    <source>
        <dbReference type="SAM" id="Phobius"/>
    </source>
</evidence>
<comment type="catalytic activity">
    <reaction evidence="7">
        <text>myo-inositol(out) + H(+)(out) = myo-inositol(in) + H(+)(in)</text>
        <dbReference type="Rhea" id="RHEA:60364"/>
        <dbReference type="ChEBI" id="CHEBI:15378"/>
        <dbReference type="ChEBI" id="CHEBI:17268"/>
    </reaction>
</comment>
<dbReference type="PANTHER" id="PTHR48020:SF12">
    <property type="entry name" value="PROTON MYO-INOSITOL COTRANSPORTER"/>
    <property type="match status" value="1"/>
</dbReference>
<feature type="transmembrane region" description="Helical" evidence="9">
    <location>
        <begin position="142"/>
        <end position="164"/>
    </location>
</feature>
<feature type="transmembrane region" description="Helical" evidence="9">
    <location>
        <begin position="364"/>
        <end position="386"/>
    </location>
</feature>
<feature type="transmembrane region" description="Helical" evidence="9">
    <location>
        <begin position="334"/>
        <end position="352"/>
    </location>
</feature>
<evidence type="ECO:0000256" key="6">
    <source>
        <dbReference type="ARBA" id="ARBA00023136"/>
    </source>
</evidence>
<name>A0AAD9VWP5_PHOAM</name>
<evidence type="ECO:0000256" key="1">
    <source>
        <dbReference type="ARBA" id="ARBA00004141"/>
    </source>
</evidence>
<dbReference type="GO" id="GO:0015791">
    <property type="term" value="P:polyol transmembrane transport"/>
    <property type="evidence" value="ECO:0007669"/>
    <property type="project" value="UniProtKB-ARBA"/>
</dbReference>
<dbReference type="InterPro" id="IPR036259">
    <property type="entry name" value="MFS_trans_sf"/>
</dbReference>
<feature type="transmembrane region" description="Helical" evidence="9">
    <location>
        <begin position="89"/>
        <end position="109"/>
    </location>
</feature>
<feature type="transmembrane region" description="Helical" evidence="9">
    <location>
        <begin position="176"/>
        <end position="199"/>
    </location>
</feature>
<dbReference type="InterPro" id="IPR005828">
    <property type="entry name" value="MFS_sugar_transport-like"/>
</dbReference>
<evidence type="ECO:0000256" key="4">
    <source>
        <dbReference type="ARBA" id="ARBA00022692"/>
    </source>
</evidence>
<evidence type="ECO:0000313" key="11">
    <source>
        <dbReference type="EMBL" id="KAK2595993.1"/>
    </source>
</evidence>
<dbReference type="PROSITE" id="PS50850">
    <property type="entry name" value="MFS"/>
    <property type="match status" value="1"/>
</dbReference>
<dbReference type="PROSITE" id="PS00217">
    <property type="entry name" value="SUGAR_TRANSPORT_2"/>
    <property type="match status" value="1"/>
</dbReference>